<dbReference type="Proteomes" id="UP000191110">
    <property type="component" value="Unassembled WGS sequence"/>
</dbReference>
<dbReference type="EMBL" id="MPRL01000008">
    <property type="protein sequence ID" value="OOZ41535.1"/>
    <property type="molecule type" value="Genomic_DNA"/>
</dbReference>
<accession>A0A1T2L8V3</accession>
<sequence>MKIKFFQLEIGRRFEFRGDTMRKVSPLIAEFESDSRQKIVPRAAMVEPLDGEISEVVNEESASLSAEVVREAFDRFYEECMGTVNGLADIAGGEAGAAAAVELERAKQRFNKALAVWIKPC</sequence>
<protein>
    <submittedName>
        <fullName evidence="1">Uncharacterized protein</fullName>
    </submittedName>
</protein>
<gene>
    <name evidence="1" type="ORF">BOW53_03225</name>
</gene>
<keyword evidence="2" id="KW-1185">Reference proteome</keyword>
<dbReference type="RefSeq" id="WP_078482648.1">
    <property type="nucleotide sequence ID" value="NZ_MPRL01000008.1"/>
</dbReference>
<proteinExistence type="predicted"/>
<organism evidence="1 2">
    <name type="scientific">Solemya pervernicosa gill symbiont</name>
    <dbReference type="NCBI Taxonomy" id="642797"/>
    <lineage>
        <taxon>Bacteria</taxon>
        <taxon>Pseudomonadati</taxon>
        <taxon>Pseudomonadota</taxon>
        <taxon>Gammaproteobacteria</taxon>
        <taxon>sulfur-oxidizing symbionts</taxon>
    </lineage>
</organism>
<evidence type="ECO:0000313" key="1">
    <source>
        <dbReference type="EMBL" id="OOZ41535.1"/>
    </source>
</evidence>
<dbReference type="AlphaFoldDB" id="A0A1T2L8V3"/>
<reference evidence="1 2" key="1">
    <citation type="submission" date="2016-11" db="EMBL/GenBank/DDBJ databases">
        <title>Mixed transmission modes and dynamic genome evolution in an obligate animal-bacterial symbiosis.</title>
        <authorList>
            <person name="Russell S.L."/>
            <person name="Corbett-Detig R.B."/>
            <person name="Cavanaugh C.M."/>
        </authorList>
    </citation>
    <scope>NUCLEOTIDE SEQUENCE [LARGE SCALE GENOMIC DNA]</scope>
    <source>
        <strain evidence="1">Sveles-Q1</strain>
    </source>
</reference>
<name>A0A1T2L8V3_9GAMM</name>
<evidence type="ECO:0000313" key="2">
    <source>
        <dbReference type="Proteomes" id="UP000191110"/>
    </source>
</evidence>
<comment type="caution">
    <text evidence="1">The sequence shown here is derived from an EMBL/GenBank/DDBJ whole genome shotgun (WGS) entry which is preliminary data.</text>
</comment>